<sequence>MEHSMRLQPSLKSNFEEQMDWFLQQRKHWRNIYGAKLPPETVNLWKDEDPPFSINPSRQVVKNPTIGSPDSAKLVPLMDFYRFTENILQQPFRRTAGVHSARKFEGKRTDPLEEMLKNIQEKQLYREKMMPISHQIPAQSEFPPKALENRNSSFYSNENASFSRSTEEETSKVANISISLCPEGDAIRRYSSKNLVTREDYDAWGGNVLLNMEDQDWKKEYSWTKDVKQINHEIFGNSSFRPKQMEVINAVLSQRDVFVMMPTGGGKSLCFQLPAVLSSGLTVVIMPLLSLMQDQMDQMNVLNIKCGSLYSTQSLETQNQLYDDLLHNRGINLLFVTPEKIGSSSRLLSILHTLNKDARLDRFAIDEAHCVSQWGNDFRPQYCELKKLRQDFPNVPLIGLTASATAAIVKDVITQLGMLKPIIFQLSFNRPNIRYEIRVKSKVRINEDVAALIKKQFMDLSGIIYCFSKRECEKMVETLLEKGLKAAFYHADVVADRREEVQRDWMNDDIQVIVATVAFGMGINKKNVRFVIHSAMPKSLENFYQESGRGGRDGIEAMSILFYDYYDKQRQNHLIQVTETESVFTSNQRDQKKKNEVNLLSMHFGEQFEGKCDVRCGNCRNRELYSVIARPCHEAIEKVISFIRECKKKRLDSGLTLIALREALLGKKSKRLQHMEKISYFNAFRKDKWSAEATDQLLHQMVIHQILYEKCVSSQNMFGAFTAYVDIGSAVNHHSLKEIQFFDTSLRNDASSSRFRKNSSIPETNFVTPFSSIQHLSVSTKSRQDLPHPLEFPHRTYEAITNSMENISVKKRHALVPVHKDYNNVAYSSKYPRLLFADKNSPEMLEVRSSSGTSASSSLSLSLSLKASLKGILNDLRKLLATEQSIKNASSIVSMEGIDEMIDRYGRRMIEKIREFLLENNLSQLVEEEHIGGFHAENTAVATRRVQEDYVYLGGLQRRHNCENLEQNQGQKEELRQFPSHNSVNTQNHNYDFNNRRAGQL</sequence>
<dbReference type="GO" id="GO:0004386">
    <property type="term" value="F:helicase activity"/>
    <property type="evidence" value="ECO:0007669"/>
    <property type="project" value="UniProtKB-KW"/>
</dbReference>
<dbReference type="EMBL" id="JADAQX010000168">
    <property type="protein sequence ID" value="KAF8821535.1"/>
    <property type="molecule type" value="Genomic_DNA"/>
</dbReference>
<keyword evidence="8" id="KW-0539">Nucleus</keyword>
<keyword evidence="5" id="KW-0067">ATP-binding</keyword>
<dbReference type="SMART" id="SM00487">
    <property type="entry name" value="DEXDc"/>
    <property type="match status" value="1"/>
</dbReference>
<dbReference type="InterPro" id="IPR014001">
    <property type="entry name" value="Helicase_ATP-bd"/>
</dbReference>
<dbReference type="InterPro" id="IPR027417">
    <property type="entry name" value="P-loop_NTPase"/>
</dbReference>
<dbReference type="SMART" id="SM00490">
    <property type="entry name" value="HELICc"/>
    <property type="match status" value="1"/>
</dbReference>
<dbReference type="NCBIfam" id="TIGR00614">
    <property type="entry name" value="recQ_fam"/>
    <property type="match status" value="1"/>
</dbReference>
<evidence type="ECO:0000256" key="7">
    <source>
        <dbReference type="ARBA" id="ARBA00023235"/>
    </source>
</evidence>
<dbReference type="Proteomes" id="UP000823046">
    <property type="component" value="Unassembled WGS sequence"/>
</dbReference>
<dbReference type="InterPro" id="IPR001650">
    <property type="entry name" value="Helicase_C-like"/>
</dbReference>
<dbReference type="EC" id="5.6.2.4" evidence="10"/>
<dbReference type="PANTHER" id="PTHR13710:SF153">
    <property type="entry name" value="RECQ-LIKE DNA HELICASE BLM"/>
    <property type="match status" value="1"/>
</dbReference>
<comment type="similarity">
    <text evidence="1">Belongs to the helicase family. RecQ subfamily.</text>
</comment>
<evidence type="ECO:0000256" key="1">
    <source>
        <dbReference type="ARBA" id="ARBA00005446"/>
    </source>
</evidence>
<dbReference type="Gene3D" id="1.10.10.10">
    <property type="entry name" value="Winged helix-like DNA-binding domain superfamily/Winged helix DNA-binding domain"/>
    <property type="match status" value="1"/>
</dbReference>
<keyword evidence="3" id="KW-0378">Hydrolase</keyword>
<feature type="domain" description="Helicase C-terminal" evidence="13">
    <location>
        <begin position="452"/>
        <end position="600"/>
    </location>
</feature>
<protein>
    <recommendedName>
        <fullName evidence="10">DNA 3'-5' helicase</fullName>
        <ecNumber evidence="10">5.6.2.4</ecNumber>
    </recommendedName>
</protein>
<dbReference type="Pfam" id="PF00270">
    <property type="entry name" value="DEAD"/>
    <property type="match status" value="1"/>
</dbReference>
<evidence type="ECO:0000256" key="10">
    <source>
        <dbReference type="ARBA" id="ARBA00034808"/>
    </source>
</evidence>
<evidence type="ECO:0000256" key="3">
    <source>
        <dbReference type="ARBA" id="ARBA00022801"/>
    </source>
</evidence>
<evidence type="ECO:0000256" key="2">
    <source>
        <dbReference type="ARBA" id="ARBA00022741"/>
    </source>
</evidence>
<comment type="caution">
    <text evidence="14">The sequence shown here is derived from an EMBL/GenBank/DDBJ whole genome shotgun (WGS) entry which is preliminary data.</text>
</comment>
<gene>
    <name evidence="14" type="ORF">IE077_001926</name>
</gene>
<accession>A0ABQ7JC79</accession>
<feature type="compositionally biased region" description="Polar residues" evidence="11">
    <location>
        <begin position="980"/>
        <end position="993"/>
    </location>
</feature>
<evidence type="ECO:0000256" key="5">
    <source>
        <dbReference type="ARBA" id="ARBA00022840"/>
    </source>
</evidence>
<dbReference type="CDD" id="cd18794">
    <property type="entry name" value="SF2_C_RecQ"/>
    <property type="match status" value="1"/>
</dbReference>
<evidence type="ECO:0000256" key="4">
    <source>
        <dbReference type="ARBA" id="ARBA00022806"/>
    </source>
</evidence>
<dbReference type="Gene3D" id="3.40.50.300">
    <property type="entry name" value="P-loop containing nucleotide triphosphate hydrolases"/>
    <property type="match status" value="2"/>
</dbReference>
<evidence type="ECO:0000256" key="8">
    <source>
        <dbReference type="ARBA" id="ARBA00023242"/>
    </source>
</evidence>
<feature type="domain" description="Helicase ATP-binding" evidence="12">
    <location>
        <begin position="248"/>
        <end position="422"/>
    </location>
</feature>
<dbReference type="InterPro" id="IPR036388">
    <property type="entry name" value="WH-like_DNA-bd_sf"/>
</dbReference>
<dbReference type="PANTHER" id="PTHR13710">
    <property type="entry name" value="DNA HELICASE RECQ FAMILY MEMBER"/>
    <property type="match status" value="1"/>
</dbReference>
<name>A0ABQ7JC79_9APIC</name>
<keyword evidence="15" id="KW-1185">Reference proteome</keyword>
<evidence type="ECO:0000256" key="11">
    <source>
        <dbReference type="SAM" id="MobiDB-lite"/>
    </source>
</evidence>
<dbReference type="InterPro" id="IPR011545">
    <property type="entry name" value="DEAD/DEAH_box_helicase_dom"/>
</dbReference>
<feature type="non-terminal residue" evidence="14">
    <location>
        <position position="1001"/>
    </location>
</feature>
<keyword evidence="6" id="KW-0238">DNA-binding</keyword>
<dbReference type="SUPFAM" id="SSF52540">
    <property type="entry name" value="P-loop containing nucleoside triphosphate hydrolases"/>
    <property type="match status" value="1"/>
</dbReference>
<evidence type="ECO:0000313" key="14">
    <source>
        <dbReference type="EMBL" id="KAF8821535.1"/>
    </source>
</evidence>
<dbReference type="Pfam" id="PF00271">
    <property type="entry name" value="Helicase_C"/>
    <property type="match status" value="1"/>
</dbReference>
<keyword evidence="2" id="KW-0547">Nucleotide-binding</keyword>
<organism evidence="14 15">
    <name type="scientific">Cardiosporidium cionae</name>
    <dbReference type="NCBI Taxonomy" id="476202"/>
    <lineage>
        <taxon>Eukaryota</taxon>
        <taxon>Sar</taxon>
        <taxon>Alveolata</taxon>
        <taxon>Apicomplexa</taxon>
        <taxon>Aconoidasida</taxon>
        <taxon>Nephromycida</taxon>
        <taxon>Cardiosporidium</taxon>
    </lineage>
</organism>
<dbReference type="InterPro" id="IPR004589">
    <property type="entry name" value="DNA_helicase_ATP-dep_RecQ"/>
</dbReference>
<evidence type="ECO:0000259" key="13">
    <source>
        <dbReference type="PROSITE" id="PS51194"/>
    </source>
</evidence>
<evidence type="ECO:0000256" key="6">
    <source>
        <dbReference type="ARBA" id="ARBA00023125"/>
    </source>
</evidence>
<evidence type="ECO:0000256" key="9">
    <source>
        <dbReference type="ARBA" id="ARBA00034617"/>
    </source>
</evidence>
<dbReference type="PROSITE" id="PS51192">
    <property type="entry name" value="HELICASE_ATP_BIND_1"/>
    <property type="match status" value="1"/>
</dbReference>
<comment type="catalytic activity">
    <reaction evidence="9">
        <text>Couples ATP hydrolysis with the unwinding of duplex DNA by translocating in the 3'-5' direction.</text>
        <dbReference type="EC" id="5.6.2.4"/>
    </reaction>
</comment>
<feature type="region of interest" description="Disordered" evidence="11">
    <location>
        <begin position="980"/>
        <end position="1001"/>
    </location>
</feature>
<dbReference type="CDD" id="cd17920">
    <property type="entry name" value="DEXHc_RecQ"/>
    <property type="match status" value="1"/>
</dbReference>
<keyword evidence="7" id="KW-0413">Isomerase</keyword>
<proteinExistence type="inferred from homology"/>
<evidence type="ECO:0000259" key="12">
    <source>
        <dbReference type="PROSITE" id="PS51192"/>
    </source>
</evidence>
<evidence type="ECO:0000313" key="15">
    <source>
        <dbReference type="Proteomes" id="UP000823046"/>
    </source>
</evidence>
<reference evidence="14 15" key="1">
    <citation type="journal article" date="2020" name="bioRxiv">
        <title>Metabolic contributions of an alphaproteobacterial endosymbiont in the apicomplexan Cardiosporidium cionae.</title>
        <authorList>
            <person name="Hunter E.S."/>
            <person name="Paight C.J."/>
            <person name="Lane C.E."/>
        </authorList>
    </citation>
    <scope>NUCLEOTIDE SEQUENCE [LARGE SCALE GENOMIC DNA]</scope>
    <source>
        <strain evidence="14">ESH_2018</strain>
    </source>
</reference>
<keyword evidence="4 14" id="KW-0347">Helicase</keyword>
<dbReference type="PROSITE" id="PS51194">
    <property type="entry name" value="HELICASE_CTER"/>
    <property type="match status" value="1"/>
</dbReference>